<protein>
    <submittedName>
        <fullName evidence="1">Uncharacterized protein</fullName>
    </submittedName>
</protein>
<evidence type="ECO:0000313" key="2">
    <source>
        <dbReference type="Proteomes" id="UP000228809"/>
    </source>
</evidence>
<comment type="caution">
    <text evidence="1">The sequence shown here is derived from an EMBL/GenBank/DDBJ whole genome shotgun (WGS) entry which is preliminary data.</text>
</comment>
<accession>A0A2M6WER4</accession>
<evidence type="ECO:0000313" key="1">
    <source>
        <dbReference type="EMBL" id="PIT91234.1"/>
    </source>
</evidence>
<gene>
    <name evidence="1" type="ORF">COU17_01240</name>
</gene>
<dbReference type="Proteomes" id="UP000228809">
    <property type="component" value="Unassembled WGS sequence"/>
</dbReference>
<proteinExistence type="predicted"/>
<dbReference type="EMBL" id="PFBJ01000006">
    <property type="protein sequence ID" value="PIT91234.1"/>
    <property type="molecule type" value="Genomic_DNA"/>
</dbReference>
<name>A0A2M6WER4_9BACT</name>
<organism evidence="1 2">
    <name type="scientific">Candidatus Kaiserbacteria bacterium CG10_big_fil_rev_8_21_14_0_10_49_17</name>
    <dbReference type="NCBI Taxonomy" id="1974609"/>
    <lineage>
        <taxon>Bacteria</taxon>
        <taxon>Candidatus Kaiseribacteriota</taxon>
    </lineage>
</organism>
<dbReference type="AlphaFoldDB" id="A0A2M6WER4"/>
<reference evidence="2" key="1">
    <citation type="submission" date="2017-09" db="EMBL/GenBank/DDBJ databases">
        <title>Depth-based differentiation of microbial function through sediment-hosted aquifers and enrichment of novel symbionts in the deep terrestrial subsurface.</title>
        <authorList>
            <person name="Probst A.J."/>
            <person name="Ladd B."/>
            <person name="Jarett J.K."/>
            <person name="Geller-Mcgrath D.E."/>
            <person name="Sieber C.M.K."/>
            <person name="Emerson J.B."/>
            <person name="Anantharaman K."/>
            <person name="Thomas B.C."/>
            <person name="Malmstrom R."/>
            <person name="Stieglmeier M."/>
            <person name="Klingl A."/>
            <person name="Woyke T."/>
            <person name="Ryan C.M."/>
            <person name="Banfield J.F."/>
        </authorList>
    </citation>
    <scope>NUCLEOTIDE SEQUENCE [LARGE SCALE GENOMIC DNA]</scope>
</reference>
<sequence length="162" mass="18474">MFPDIVKRRVQKILKHYPQYEEFLTPGPNKSIHPLYIAETRTFAAVAGLYRIDMVARLALCRVLLLEEAAPDLQNTTIQRGLSLILEDAFTTKDLSAVWTKIPPHMPETVLSHRLFGFHSVTNRTYQLYEGDGEMTTLEATATRYRHATARIKELQPDSMSG</sequence>